<dbReference type="EMBL" id="NPHW01004596">
    <property type="protein sequence ID" value="OXV07736.1"/>
    <property type="molecule type" value="Genomic_DNA"/>
</dbReference>
<dbReference type="InterPro" id="IPR001248">
    <property type="entry name" value="Pur-cyt_permease"/>
</dbReference>
<evidence type="ECO:0000256" key="2">
    <source>
        <dbReference type="ARBA" id="ARBA00008974"/>
    </source>
</evidence>
<feature type="transmembrane region" description="Helical" evidence="7">
    <location>
        <begin position="489"/>
        <end position="508"/>
    </location>
</feature>
<evidence type="ECO:0000256" key="4">
    <source>
        <dbReference type="ARBA" id="ARBA00022989"/>
    </source>
</evidence>
<dbReference type="InterPro" id="IPR012681">
    <property type="entry name" value="NCS1"/>
</dbReference>
<feature type="transmembrane region" description="Helical" evidence="7">
    <location>
        <begin position="210"/>
        <end position="232"/>
    </location>
</feature>
<dbReference type="GO" id="GO:0005886">
    <property type="term" value="C:plasma membrane"/>
    <property type="evidence" value="ECO:0007669"/>
    <property type="project" value="TreeGrafter"/>
</dbReference>
<evidence type="ECO:0000256" key="6">
    <source>
        <dbReference type="SAM" id="MobiDB-lite"/>
    </source>
</evidence>
<comment type="subcellular location">
    <subcellularLocation>
        <location evidence="1">Membrane</location>
        <topology evidence="1">Multi-pass membrane protein</topology>
    </subcellularLocation>
</comment>
<evidence type="ECO:0000256" key="3">
    <source>
        <dbReference type="ARBA" id="ARBA00022692"/>
    </source>
</evidence>
<dbReference type="InterPro" id="IPR045225">
    <property type="entry name" value="Uracil/uridine/allantoin_perm"/>
</dbReference>
<evidence type="ECO:0000256" key="7">
    <source>
        <dbReference type="SAM" id="Phobius"/>
    </source>
</evidence>
<protein>
    <recommendedName>
        <fullName evidence="10">Allantoin permease</fullName>
    </recommendedName>
</protein>
<feature type="transmembrane region" description="Helical" evidence="7">
    <location>
        <begin position="253"/>
        <end position="275"/>
    </location>
</feature>
<dbReference type="CDD" id="cd11482">
    <property type="entry name" value="SLC-NCS1sbd_NRT1-like"/>
    <property type="match status" value="1"/>
</dbReference>
<gene>
    <name evidence="8" type="ORF">Egran_04502</name>
</gene>
<keyword evidence="9" id="KW-1185">Reference proteome</keyword>
<comment type="similarity">
    <text evidence="2">Belongs to the purine-cytosine permease (2.A.39) family.</text>
</comment>
<sequence>MADLVRRRARAFKEGAKEKLKPSGWIIPRQQSSFTEEGTWSNIDMDVTPIERRTWGPWTIFGFWFSDAMNAQSWEAPAAILAVGLTWREAIVCIVFGNLVTTIPLVLNGAIGARLHVPFPVATRASFGWYFSRFAVVVRMVTALFWHAIQTYTGSTAITQCIRAIWPSYLDIPNHLPDSAGITSQQLLSHFLFWTIQFPILLIPPHKLKWFFIFKVVVVLISCVSVVIAMTGKAGGAGGIWDQQATVFGAQRSWLILSSMSSITGGWATMATNIPDFTRYLKRENGVYWQVAFLPLIQIALGLFGIISTSASKVVYGRYIWDPLDLASQWQGPGGRAGAFFVGFTWIVAQIGTNLSANVISCANDLTSLFPKYINIRRGVILTTVTAGWVMVPWKIIYSASSLLTFMAGLGIFLAPIAAILGADFWIVKRGHVDVPALYRAHGRYRYNLMGTNWRATLAFLISVVPNIPGMASAVNSTLTDNIGGAIKIYHIFYFWGFTSAFVIYSLLSLAFPAKETLIPETISGDYIYEHEDIEGTKVLQPDGSLEPDTTEESSSDLEKKVNNSVAIHVV</sequence>
<dbReference type="PANTHER" id="PTHR30618:SF0">
    <property type="entry name" value="PURINE-URACIL PERMEASE NCS1"/>
    <property type="match status" value="1"/>
</dbReference>
<dbReference type="PANTHER" id="PTHR30618">
    <property type="entry name" value="NCS1 FAMILY PURINE/PYRIMIDINE TRANSPORTER"/>
    <property type="match status" value="1"/>
</dbReference>
<keyword evidence="3 7" id="KW-0812">Transmembrane</keyword>
<feature type="transmembrane region" description="Helical" evidence="7">
    <location>
        <begin position="379"/>
        <end position="397"/>
    </location>
</feature>
<name>A0A232LUE4_9EURO</name>
<dbReference type="GO" id="GO:0015205">
    <property type="term" value="F:nucleobase transmembrane transporter activity"/>
    <property type="evidence" value="ECO:0007669"/>
    <property type="project" value="TreeGrafter"/>
</dbReference>
<feature type="region of interest" description="Disordered" evidence="6">
    <location>
        <begin position="539"/>
        <end position="564"/>
    </location>
</feature>
<evidence type="ECO:0008006" key="10">
    <source>
        <dbReference type="Google" id="ProtNLM"/>
    </source>
</evidence>
<dbReference type="FunFam" id="1.10.4160.10:FF:000001">
    <property type="entry name" value="Uracil permease, putative"/>
    <property type="match status" value="1"/>
</dbReference>
<reference evidence="8 9" key="1">
    <citation type="journal article" date="2015" name="Environ. Microbiol.">
        <title>Metagenome sequence of Elaphomyces granulatus from sporocarp tissue reveals Ascomycota ectomycorrhizal fingerprints of genome expansion and a Proteobacteria-rich microbiome.</title>
        <authorList>
            <person name="Quandt C.A."/>
            <person name="Kohler A."/>
            <person name="Hesse C.N."/>
            <person name="Sharpton T.J."/>
            <person name="Martin F."/>
            <person name="Spatafora J.W."/>
        </authorList>
    </citation>
    <scope>NUCLEOTIDE SEQUENCE [LARGE SCALE GENOMIC DNA]</scope>
    <source>
        <strain evidence="8 9">OSC145934</strain>
    </source>
</reference>
<feature type="transmembrane region" description="Helical" evidence="7">
    <location>
        <begin position="449"/>
        <end position="469"/>
    </location>
</feature>
<evidence type="ECO:0000313" key="9">
    <source>
        <dbReference type="Proteomes" id="UP000243515"/>
    </source>
</evidence>
<comment type="caution">
    <text evidence="8">The sequence shown here is derived from an EMBL/GenBank/DDBJ whole genome shotgun (WGS) entry which is preliminary data.</text>
</comment>
<keyword evidence="4 7" id="KW-1133">Transmembrane helix</keyword>
<evidence type="ECO:0000256" key="5">
    <source>
        <dbReference type="ARBA" id="ARBA00023136"/>
    </source>
</evidence>
<dbReference type="NCBIfam" id="TIGR00800">
    <property type="entry name" value="ncs1"/>
    <property type="match status" value="1"/>
</dbReference>
<dbReference type="Gene3D" id="1.10.4160.10">
    <property type="entry name" value="Hydantoin permease"/>
    <property type="match status" value="1"/>
</dbReference>
<proteinExistence type="inferred from homology"/>
<feature type="transmembrane region" description="Helical" evidence="7">
    <location>
        <begin position="287"/>
        <end position="308"/>
    </location>
</feature>
<dbReference type="Proteomes" id="UP000243515">
    <property type="component" value="Unassembled WGS sequence"/>
</dbReference>
<evidence type="ECO:0000256" key="1">
    <source>
        <dbReference type="ARBA" id="ARBA00004141"/>
    </source>
</evidence>
<feature type="transmembrane region" description="Helical" evidence="7">
    <location>
        <begin position="403"/>
        <end position="428"/>
    </location>
</feature>
<organism evidence="8 9">
    <name type="scientific">Elaphomyces granulatus</name>
    <dbReference type="NCBI Taxonomy" id="519963"/>
    <lineage>
        <taxon>Eukaryota</taxon>
        <taxon>Fungi</taxon>
        <taxon>Dikarya</taxon>
        <taxon>Ascomycota</taxon>
        <taxon>Pezizomycotina</taxon>
        <taxon>Eurotiomycetes</taxon>
        <taxon>Eurotiomycetidae</taxon>
        <taxon>Eurotiales</taxon>
        <taxon>Elaphomycetaceae</taxon>
        <taxon>Elaphomyces</taxon>
    </lineage>
</organism>
<dbReference type="OrthoDB" id="2018619at2759"/>
<evidence type="ECO:0000313" key="8">
    <source>
        <dbReference type="EMBL" id="OXV07736.1"/>
    </source>
</evidence>
<feature type="transmembrane region" description="Helical" evidence="7">
    <location>
        <begin position="127"/>
        <end position="146"/>
    </location>
</feature>
<accession>A0A232LUE4</accession>
<keyword evidence="5 7" id="KW-0472">Membrane</keyword>
<dbReference type="Pfam" id="PF02133">
    <property type="entry name" value="Transp_cyt_pur"/>
    <property type="match status" value="1"/>
</dbReference>
<feature type="transmembrane region" description="Helical" evidence="7">
    <location>
        <begin position="90"/>
        <end position="107"/>
    </location>
</feature>
<dbReference type="AlphaFoldDB" id="A0A232LUE4"/>